<dbReference type="GO" id="GO:0019288">
    <property type="term" value="P:isopentenyl diphosphate biosynthetic process, methylerythritol 4-phosphate pathway"/>
    <property type="evidence" value="ECO:0007669"/>
    <property type="project" value="UniProtKB-UniRule"/>
</dbReference>
<dbReference type="InterPro" id="IPR020568">
    <property type="entry name" value="Ribosomal_Su5_D2-typ_SF"/>
</dbReference>
<dbReference type="Pfam" id="PF00288">
    <property type="entry name" value="GHMP_kinases_N"/>
    <property type="match status" value="1"/>
</dbReference>
<dbReference type="UniPathway" id="UPA00056">
    <property type="reaction ID" value="UER00094"/>
</dbReference>
<keyword evidence="14" id="KW-1185">Reference proteome</keyword>
<dbReference type="Proteomes" id="UP000555728">
    <property type="component" value="Unassembled WGS sequence"/>
</dbReference>
<dbReference type="GO" id="GO:0050515">
    <property type="term" value="F:4-(cytidine 5'-diphospho)-2-C-methyl-D-erythritol kinase activity"/>
    <property type="evidence" value="ECO:0007669"/>
    <property type="project" value="UniProtKB-UniRule"/>
</dbReference>
<feature type="domain" description="GHMP kinase C-terminal" evidence="12">
    <location>
        <begin position="225"/>
        <end position="293"/>
    </location>
</feature>
<protein>
    <recommendedName>
        <fullName evidence="3 10">4-diphosphocytidyl-2-C-methyl-D-erythritol kinase</fullName>
        <shortName evidence="10">CMK</shortName>
        <ecNumber evidence="2 10">2.7.1.148</ecNumber>
    </recommendedName>
    <alternativeName>
        <fullName evidence="9 10">4-(cytidine-5'-diphospho)-2-C-methyl-D-erythritol kinase</fullName>
    </alternativeName>
</protein>
<dbReference type="SUPFAM" id="SSF54211">
    <property type="entry name" value="Ribosomal protein S5 domain 2-like"/>
    <property type="match status" value="1"/>
</dbReference>
<feature type="domain" description="GHMP kinase N-terminal" evidence="11">
    <location>
        <begin position="88"/>
        <end position="166"/>
    </location>
</feature>
<dbReference type="HAMAP" id="MF_00061">
    <property type="entry name" value="IspE"/>
    <property type="match status" value="1"/>
</dbReference>
<keyword evidence="4 10" id="KW-0808">Transferase</keyword>
<evidence type="ECO:0000256" key="1">
    <source>
        <dbReference type="ARBA" id="ARBA00009684"/>
    </source>
</evidence>
<evidence type="ECO:0000256" key="2">
    <source>
        <dbReference type="ARBA" id="ARBA00012052"/>
    </source>
</evidence>
<keyword evidence="6 10" id="KW-0418">Kinase</keyword>
<keyword evidence="7 10" id="KW-0067">ATP-binding</keyword>
<sequence>MSTADEDTRATAETAADMATTLRAAAPAKVNLYLHVTGRRADGYHLLDSLMAFAAVHDVVTVAPADDLSLTVDGPNAAALADLDPSDNLILRAARALAETAGVAACARLTLTKHLPVAGGIGGGSADAAAALRGLYRLWDLTLDDATMLDLALGLGADVPVCLYGRAAHVSGIGEVLDPAPALPAAPLLLVNAGAPVSTPEVFGRRRGPFSRPAPLRDAPVNALALAQDLAGRGNDLEPPARTLCDAVGETLDLLTAQAGALLTRMSGSGGTCFALFASEAEAEAARRAIAEARPHWWVARTRLVDDARALAPDPPSA</sequence>
<dbReference type="Pfam" id="PF08544">
    <property type="entry name" value="GHMP_kinases_C"/>
    <property type="match status" value="1"/>
</dbReference>
<evidence type="ECO:0000256" key="10">
    <source>
        <dbReference type="HAMAP-Rule" id="MF_00061"/>
    </source>
</evidence>
<dbReference type="EC" id="2.7.1.148" evidence="2 10"/>
<dbReference type="GO" id="GO:0016114">
    <property type="term" value="P:terpenoid biosynthetic process"/>
    <property type="evidence" value="ECO:0007669"/>
    <property type="project" value="UniProtKB-UniRule"/>
</dbReference>
<keyword evidence="5 10" id="KW-0547">Nucleotide-binding</keyword>
<reference evidence="13 14" key="1">
    <citation type="submission" date="2020-08" db="EMBL/GenBank/DDBJ databases">
        <title>Genome sequencing of Purple Non-Sulfur Bacteria from various extreme environments.</title>
        <authorList>
            <person name="Mayer M."/>
        </authorList>
    </citation>
    <scope>NUCLEOTIDE SEQUENCE [LARGE SCALE GENOMIC DNA]</scope>
    <source>
        <strain evidence="13 14">JA135</strain>
    </source>
</reference>
<evidence type="ECO:0000256" key="8">
    <source>
        <dbReference type="ARBA" id="ARBA00023229"/>
    </source>
</evidence>
<evidence type="ECO:0000256" key="6">
    <source>
        <dbReference type="ARBA" id="ARBA00022777"/>
    </source>
</evidence>
<organism evidence="13 14">
    <name type="scientific">Roseospira goensis</name>
    <dbReference type="NCBI Taxonomy" id="391922"/>
    <lineage>
        <taxon>Bacteria</taxon>
        <taxon>Pseudomonadati</taxon>
        <taxon>Pseudomonadota</taxon>
        <taxon>Alphaproteobacteria</taxon>
        <taxon>Rhodospirillales</taxon>
        <taxon>Rhodospirillaceae</taxon>
        <taxon>Roseospira</taxon>
    </lineage>
</organism>
<dbReference type="GO" id="GO:0005524">
    <property type="term" value="F:ATP binding"/>
    <property type="evidence" value="ECO:0007669"/>
    <property type="project" value="UniProtKB-UniRule"/>
</dbReference>
<feature type="binding site" evidence="10">
    <location>
        <begin position="116"/>
        <end position="126"/>
    </location>
    <ligand>
        <name>ATP</name>
        <dbReference type="ChEBI" id="CHEBI:30616"/>
    </ligand>
</feature>
<dbReference type="InterPro" id="IPR036554">
    <property type="entry name" value="GHMP_kinase_C_sf"/>
</dbReference>
<comment type="similarity">
    <text evidence="1 10">Belongs to the GHMP kinase family. IspE subfamily.</text>
</comment>
<evidence type="ECO:0000256" key="3">
    <source>
        <dbReference type="ARBA" id="ARBA00017473"/>
    </source>
</evidence>
<evidence type="ECO:0000256" key="9">
    <source>
        <dbReference type="ARBA" id="ARBA00032554"/>
    </source>
</evidence>
<dbReference type="PIRSF" id="PIRSF010376">
    <property type="entry name" value="IspE"/>
    <property type="match status" value="1"/>
</dbReference>
<dbReference type="Gene3D" id="3.30.70.890">
    <property type="entry name" value="GHMP kinase, C-terminal domain"/>
    <property type="match status" value="1"/>
</dbReference>
<keyword evidence="8 10" id="KW-0414">Isoprene biosynthesis</keyword>
<evidence type="ECO:0000256" key="5">
    <source>
        <dbReference type="ARBA" id="ARBA00022741"/>
    </source>
</evidence>
<evidence type="ECO:0000259" key="12">
    <source>
        <dbReference type="Pfam" id="PF08544"/>
    </source>
</evidence>
<name>A0A7W6S2I1_9PROT</name>
<dbReference type="AlphaFoldDB" id="A0A7W6S2I1"/>
<dbReference type="EMBL" id="JACIGI010000040">
    <property type="protein sequence ID" value="MBB4287531.1"/>
    <property type="molecule type" value="Genomic_DNA"/>
</dbReference>
<evidence type="ECO:0000313" key="14">
    <source>
        <dbReference type="Proteomes" id="UP000555728"/>
    </source>
</evidence>
<dbReference type="NCBIfam" id="NF011202">
    <property type="entry name" value="PRK14608.1"/>
    <property type="match status" value="1"/>
</dbReference>
<comment type="pathway">
    <text evidence="10">Isoprenoid biosynthesis; isopentenyl diphosphate biosynthesis via DXP pathway; isopentenyl diphosphate from 1-deoxy-D-xylulose 5-phosphate: step 3/6.</text>
</comment>
<comment type="function">
    <text evidence="10">Catalyzes the phosphorylation of the position 2 hydroxy group of 4-diphosphocytidyl-2C-methyl-D-erythritol.</text>
</comment>
<comment type="catalytic activity">
    <reaction evidence="10">
        <text>4-CDP-2-C-methyl-D-erythritol + ATP = 4-CDP-2-C-methyl-D-erythritol 2-phosphate + ADP + H(+)</text>
        <dbReference type="Rhea" id="RHEA:18437"/>
        <dbReference type="ChEBI" id="CHEBI:15378"/>
        <dbReference type="ChEBI" id="CHEBI:30616"/>
        <dbReference type="ChEBI" id="CHEBI:57823"/>
        <dbReference type="ChEBI" id="CHEBI:57919"/>
        <dbReference type="ChEBI" id="CHEBI:456216"/>
        <dbReference type="EC" id="2.7.1.148"/>
    </reaction>
</comment>
<dbReference type="NCBIfam" id="TIGR00154">
    <property type="entry name" value="ispE"/>
    <property type="match status" value="1"/>
</dbReference>
<accession>A0A7W6S2I1</accession>
<dbReference type="InterPro" id="IPR013750">
    <property type="entry name" value="GHMP_kinase_C_dom"/>
</dbReference>
<dbReference type="InterPro" id="IPR014721">
    <property type="entry name" value="Ribsml_uS5_D2-typ_fold_subgr"/>
</dbReference>
<feature type="active site" evidence="10">
    <location>
        <position position="158"/>
    </location>
</feature>
<gene>
    <name evidence="10" type="primary">ispE</name>
    <name evidence="13" type="ORF">GGD88_003281</name>
</gene>
<evidence type="ECO:0000313" key="13">
    <source>
        <dbReference type="EMBL" id="MBB4287531.1"/>
    </source>
</evidence>
<feature type="active site" evidence="10">
    <location>
        <position position="29"/>
    </location>
</feature>
<evidence type="ECO:0000259" key="11">
    <source>
        <dbReference type="Pfam" id="PF00288"/>
    </source>
</evidence>
<dbReference type="InterPro" id="IPR006204">
    <property type="entry name" value="GHMP_kinase_N_dom"/>
</dbReference>
<dbReference type="InterPro" id="IPR004424">
    <property type="entry name" value="IspE"/>
</dbReference>
<evidence type="ECO:0000256" key="4">
    <source>
        <dbReference type="ARBA" id="ARBA00022679"/>
    </source>
</evidence>
<dbReference type="PANTHER" id="PTHR43527">
    <property type="entry name" value="4-DIPHOSPHOCYTIDYL-2-C-METHYL-D-ERYTHRITOL KINASE, CHLOROPLASTIC"/>
    <property type="match status" value="1"/>
</dbReference>
<proteinExistence type="inferred from homology"/>
<dbReference type="SUPFAM" id="SSF55060">
    <property type="entry name" value="GHMP Kinase, C-terminal domain"/>
    <property type="match status" value="1"/>
</dbReference>
<dbReference type="PANTHER" id="PTHR43527:SF2">
    <property type="entry name" value="4-DIPHOSPHOCYTIDYL-2-C-METHYL-D-ERYTHRITOL KINASE, CHLOROPLASTIC"/>
    <property type="match status" value="1"/>
</dbReference>
<comment type="caution">
    <text evidence="13">The sequence shown here is derived from an EMBL/GenBank/DDBJ whole genome shotgun (WGS) entry which is preliminary data.</text>
</comment>
<evidence type="ECO:0000256" key="7">
    <source>
        <dbReference type="ARBA" id="ARBA00022840"/>
    </source>
</evidence>
<dbReference type="Gene3D" id="3.30.230.10">
    <property type="match status" value="1"/>
</dbReference>